<dbReference type="OrthoDB" id="241504at2"/>
<evidence type="ECO:0000256" key="3">
    <source>
        <dbReference type="ARBA" id="ARBA00022833"/>
    </source>
</evidence>
<keyword evidence="4" id="KW-0560">Oxidoreductase</keyword>
<evidence type="ECO:0000256" key="2">
    <source>
        <dbReference type="ARBA" id="ARBA00022723"/>
    </source>
</evidence>
<evidence type="ECO:0000256" key="4">
    <source>
        <dbReference type="ARBA" id="ARBA00023002"/>
    </source>
</evidence>
<dbReference type="PANTHER" id="PTHR42813:SF2">
    <property type="entry name" value="DEHYDROGENASE, ZINC-CONTAINING, PUTATIVE (AFU_ORTHOLOGUE AFUA_2G02810)-RELATED"/>
    <property type="match status" value="1"/>
</dbReference>
<dbReference type="SUPFAM" id="SSF50129">
    <property type="entry name" value="GroES-like"/>
    <property type="match status" value="1"/>
</dbReference>
<accession>A0A512T2C5</accession>
<keyword evidence="2 5" id="KW-0479">Metal-binding</keyword>
<dbReference type="CDD" id="cd08287">
    <property type="entry name" value="FDH_like_ADH3"/>
    <property type="match status" value="1"/>
</dbReference>
<dbReference type="PROSITE" id="PS00059">
    <property type="entry name" value="ADH_ZINC"/>
    <property type="match status" value="1"/>
</dbReference>
<dbReference type="InterPro" id="IPR013154">
    <property type="entry name" value="ADH-like_N"/>
</dbReference>
<dbReference type="EMBL" id="BKBA01000009">
    <property type="protein sequence ID" value="GEQ14311.1"/>
    <property type="molecule type" value="Genomic_DNA"/>
</dbReference>
<dbReference type="PANTHER" id="PTHR42813">
    <property type="entry name" value="ZINC-TYPE ALCOHOL DEHYDROGENASE-LIKE"/>
    <property type="match status" value="1"/>
</dbReference>
<dbReference type="SUPFAM" id="SSF51735">
    <property type="entry name" value="NAD(P)-binding Rossmann-fold domains"/>
    <property type="match status" value="1"/>
</dbReference>
<gene>
    <name evidence="7" type="ORF">KLO01_23580</name>
</gene>
<feature type="domain" description="Enoyl reductase (ER)" evidence="6">
    <location>
        <begin position="10"/>
        <end position="343"/>
    </location>
</feature>
<evidence type="ECO:0000256" key="1">
    <source>
        <dbReference type="ARBA" id="ARBA00001947"/>
    </source>
</evidence>
<dbReference type="InterPro" id="IPR020843">
    <property type="entry name" value="ER"/>
</dbReference>
<sequence length="354" mass="36680">MRTAIFNGKGDISVEERPKPTVSEPTDAIVRVVLACVCGSDLWFYRGISDLPHGSVGHEFIGVVDEKGSGVGELAVGDFVISPFTWSDDTCDNCLAGVHSACVHGGVFGQGLEGDGGQAEFVRVPQADGTLVKVPGSDFDDETMASLLALTDVMATGYHAAVSAEVTPGDTVAVVGDGAVGLCAVLSARILGAARIIVLGSTTESRHALAREWGATDIVTARGDEGVQQLKELTGGYGADAVLECVGGKLATDTAFAIAKAGAVVGRVGMPHDATIDATVPFFRNIGTRGGPAPARHYQPHLIDAVLKGEINPGRVFDLTVDLDDIAEGYAAMDERRAIKTLVKVSDLAPQPTV</sequence>
<evidence type="ECO:0000313" key="8">
    <source>
        <dbReference type="Proteomes" id="UP000321793"/>
    </source>
</evidence>
<dbReference type="Gene3D" id="3.90.180.10">
    <property type="entry name" value="Medium-chain alcohol dehydrogenases, catalytic domain"/>
    <property type="match status" value="1"/>
</dbReference>
<dbReference type="InterPro" id="IPR013149">
    <property type="entry name" value="ADH-like_C"/>
</dbReference>
<dbReference type="GO" id="GO:0016491">
    <property type="term" value="F:oxidoreductase activity"/>
    <property type="evidence" value="ECO:0007669"/>
    <property type="project" value="UniProtKB-KW"/>
</dbReference>
<comment type="caution">
    <text evidence="7">The sequence shown here is derived from an EMBL/GenBank/DDBJ whole genome shotgun (WGS) entry which is preliminary data.</text>
</comment>
<dbReference type="Proteomes" id="UP000321793">
    <property type="component" value="Unassembled WGS sequence"/>
</dbReference>
<keyword evidence="8" id="KW-1185">Reference proteome</keyword>
<evidence type="ECO:0000259" key="6">
    <source>
        <dbReference type="SMART" id="SM00829"/>
    </source>
</evidence>
<dbReference type="Pfam" id="PF00107">
    <property type="entry name" value="ADH_zinc_N"/>
    <property type="match status" value="1"/>
</dbReference>
<dbReference type="RefSeq" id="WP_147065349.1">
    <property type="nucleotide sequence ID" value="NZ_BAABDN010000002.1"/>
</dbReference>
<evidence type="ECO:0000313" key="7">
    <source>
        <dbReference type="EMBL" id="GEQ14311.1"/>
    </source>
</evidence>
<dbReference type="SMART" id="SM00829">
    <property type="entry name" value="PKS_ER"/>
    <property type="match status" value="1"/>
</dbReference>
<dbReference type="InterPro" id="IPR011032">
    <property type="entry name" value="GroES-like_sf"/>
</dbReference>
<comment type="cofactor">
    <cofactor evidence="1 5">
        <name>Zn(2+)</name>
        <dbReference type="ChEBI" id="CHEBI:29105"/>
    </cofactor>
</comment>
<proteinExistence type="inferred from homology"/>
<dbReference type="InterPro" id="IPR002328">
    <property type="entry name" value="ADH_Zn_CS"/>
</dbReference>
<name>A0A512T2C5_9MICO</name>
<keyword evidence="3 5" id="KW-0862">Zinc</keyword>
<dbReference type="GO" id="GO:0008270">
    <property type="term" value="F:zinc ion binding"/>
    <property type="evidence" value="ECO:0007669"/>
    <property type="project" value="InterPro"/>
</dbReference>
<dbReference type="InterPro" id="IPR036291">
    <property type="entry name" value="NAD(P)-bd_dom_sf"/>
</dbReference>
<dbReference type="Pfam" id="PF08240">
    <property type="entry name" value="ADH_N"/>
    <property type="match status" value="1"/>
</dbReference>
<evidence type="ECO:0000256" key="5">
    <source>
        <dbReference type="RuleBase" id="RU361277"/>
    </source>
</evidence>
<dbReference type="AlphaFoldDB" id="A0A512T2C5"/>
<protein>
    <submittedName>
        <fullName evidence="7">Alcohol dehydrogenase</fullName>
    </submittedName>
</protein>
<organism evidence="7 8">
    <name type="scientific">Knoellia locipacati</name>
    <dbReference type="NCBI Taxonomy" id="882824"/>
    <lineage>
        <taxon>Bacteria</taxon>
        <taxon>Bacillati</taxon>
        <taxon>Actinomycetota</taxon>
        <taxon>Actinomycetes</taxon>
        <taxon>Micrococcales</taxon>
        <taxon>Intrasporangiaceae</taxon>
        <taxon>Knoellia</taxon>
    </lineage>
</organism>
<dbReference type="Gene3D" id="3.40.50.720">
    <property type="entry name" value="NAD(P)-binding Rossmann-like Domain"/>
    <property type="match status" value="1"/>
</dbReference>
<reference evidence="7 8" key="1">
    <citation type="submission" date="2019-07" db="EMBL/GenBank/DDBJ databases">
        <title>Whole genome shotgun sequence of Knoellia locipacati NBRC 109775.</title>
        <authorList>
            <person name="Hosoyama A."/>
            <person name="Uohara A."/>
            <person name="Ohji S."/>
            <person name="Ichikawa N."/>
        </authorList>
    </citation>
    <scope>NUCLEOTIDE SEQUENCE [LARGE SCALE GENOMIC DNA]</scope>
    <source>
        <strain evidence="7 8">NBRC 109775</strain>
    </source>
</reference>
<comment type="similarity">
    <text evidence="5">Belongs to the zinc-containing alcohol dehydrogenase family.</text>
</comment>